<gene>
    <name evidence="1" type="ORF">RM446_24085</name>
</gene>
<dbReference type="RefSeq" id="WP_311547730.1">
    <property type="nucleotide sequence ID" value="NZ_JAVREK010000039.1"/>
</dbReference>
<evidence type="ECO:0000313" key="1">
    <source>
        <dbReference type="EMBL" id="MDT0305216.1"/>
    </source>
</evidence>
<dbReference type="EMBL" id="JAVREK010000039">
    <property type="protein sequence ID" value="MDT0305216.1"/>
    <property type="molecule type" value="Genomic_DNA"/>
</dbReference>
<sequence>AVVQRQRHPGAGALVERLEPSKGKRGAYRVLKRHLIDVIYRAMVRDRAGWVHAAVEHHLAA</sequence>
<accession>A0ABU2L1D4</accession>
<evidence type="ECO:0008006" key="3">
    <source>
        <dbReference type="Google" id="ProtNLM"/>
    </source>
</evidence>
<dbReference type="Proteomes" id="UP001183226">
    <property type="component" value="Unassembled WGS sequence"/>
</dbReference>
<comment type="caution">
    <text evidence="1">The sequence shown here is derived from an EMBL/GenBank/DDBJ whole genome shotgun (WGS) entry which is preliminary data.</text>
</comment>
<feature type="non-terminal residue" evidence="1">
    <location>
        <position position="1"/>
    </location>
</feature>
<protein>
    <recommendedName>
        <fullName evidence="3">IS110 family transposase</fullName>
    </recommendedName>
</protein>
<keyword evidence="2" id="KW-1185">Reference proteome</keyword>
<reference evidence="2" key="1">
    <citation type="submission" date="2023-07" db="EMBL/GenBank/DDBJ databases">
        <title>30 novel species of actinomycetes from the DSMZ collection.</title>
        <authorList>
            <person name="Nouioui I."/>
        </authorList>
    </citation>
    <scope>NUCLEOTIDE SEQUENCE [LARGE SCALE GENOMIC DNA]</scope>
    <source>
        <strain evidence="2">DSM 45055</strain>
    </source>
</reference>
<name>A0ABU2L1D4_9ACTN</name>
<evidence type="ECO:0000313" key="2">
    <source>
        <dbReference type="Proteomes" id="UP001183226"/>
    </source>
</evidence>
<proteinExistence type="predicted"/>
<organism evidence="1 2">
    <name type="scientific">Streptomonospora wellingtoniae</name>
    <dbReference type="NCBI Taxonomy" id="3075544"/>
    <lineage>
        <taxon>Bacteria</taxon>
        <taxon>Bacillati</taxon>
        <taxon>Actinomycetota</taxon>
        <taxon>Actinomycetes</taxon>
        <taxon>Streptosporangiales</taxon>
        <taxon>Nocardiopsidaceae</taxon>
        <taxon>Streptomonospora</taxon>
    </lineage>
</organism>